<organism evidence="3 4">
    <name type="scientific">Reyranella soli</name>
    <dbReference type="NCBI Taxonomy" id="1230389"/>
    <lineage>
        <taxon>Bacteria</taxon>
        <taxon>Pseudomonadati</taxon>
        <taxon>Pseudomonadota</taxon>
        <taxon>Alphaproteobacteria</taxon>
        <taxon>Hyphomicrobiales</taxon>
        <taxon>Reyranellaceae</taxon>
        <taxon>Reyranella</taxon>
    </lineage>
</organism>
<keyword evidence="4" id="KW-1185">Reference proteome</keyword>
<feature type="signal peptide" evidence="2">
    <location>
        <begin position="1"/>
        <end position="23"/>
    </location>
</feature>
<sequence length="325" mass="34603">MVRLSRRTILAAPAVFAASAAHAQGVLPARGVRIVIGYPVGGGTDEMARVIAGALQRRISRPVTIENRPGAAGAAVGEFLKKAPTDGSVLGFIPTATLIGRLTTKSFPFDPQIDIMPLTLAGTYTTGFAVSRKINVSSLADYGKWLRAAGPEDARFGTTSLQSFTHYFGLMIGKALGRELEAVYFKGASPLVADLEQGKVPAATSGLTSLLQHHRGSRLRILVSSGSQRSKMAPDIPTVVELGYAALELHNWYAFFGPSGLSPEVAAAWEHELRATLEARETTESLTQLGLDVETSSGEQCAKRLAADMVRWQTILDTLGIKATN</sequence>
<dbReference type="AlphaFoldDB" id="A0A512NAQ7"/>
<proteinExistence type="inferred from homology"/>
<dbReference type="InterPro" id="IPR042100">
    <property type="entry name" value="Bug_dom1"/>
</dbReference>
<comment type="caution">
    <text evidence="3">The sequence shown here is derived from an EMBL/GenBank/DDBJ whole genome shotgun (WGS) entry which is preliminary data.</text>
</comment>
<comment type="similarity">
    <text evidence="1">Belongs to the UPF0065 (bug) family.</text>
</comment>
<dbReference type="PANTHER" id="PTHR42928">
    <property type="entry name" value="TRICARBOXYLATE-BINDING PROTEIN"/>
    <property type="match status" value="1"/>
</dbReference>
<dbReference type="Proteomes" id="UP000321058">
    <property type="component" value="Unassembled WGS sequence"/>
</dbReference>
<evidence type="ECO:0000313" key="4">
    <source>
        <dbReference type="Proteomes" id="UP000321058"/>
    </source>
</evidence>
<dbReference type="InterPro" id="IPR005064">
    <property type="entry name" value="BUG"/>
</dbReference>
<dbReference type="Gene3D" id="3.40.190.10">
    <property type="entry name" value="Periplasmic binding protein-like II"/>
    <property type="match status" value="1"/>
</dbReference>
<gene>
    <name evidence="3" type="ORF">RSO01_31670</name>
</gene>
<accession>A0A512NAQ7</accession>
<evidence type="ECO:0000256" key="2">
    <source>
        <dbReference type="SAM" id="SignalP"/>
    </source>
</evidence>
<dbReference type="RefSeq" id="WP_147150085.1">
    <property type="nucleotide sequence ID" value="NZ_BKAJ01000052.1"/>
</dbReference>
<evidence type="ECO:0008006" key="5">
    <source>
        <dbReference type="Google" id="ProtNLM"/>
    </source>
</evidence>
<feature type="chain" id="PRO_5021936135" description="ABC transporter substrate-binding protein" evidence="2">
    <location>
        <begin position="24"/>
        <end position="325"/>
    </location>
</feature>
<reference evidence="3 4" key="1">
    <citation type="submission" date="2019-07" db="EMBL/GenBank/DDBJ databases">
        <title>Whole genome shotgun sequence of Reyranella soli NBRC 108950.</title>
        <authorList>
            <person name="Hosoyama A."/>
            <person name="Uohara A."/>
            <person name="Ohji S."/>
            <person name="Ichikawa N."/>
        </authorList>
    </citation>
    <scope>NUCLEOTIDE SEQUENCE [LARGE SCALE GENOMIC DNA]</scope>
    <source>
        <strain evidence="3 4">NBRC 108950</strain>
    </source>
</reference>
<dbReference type="EMBL" id="BKAJ01000052">
    <property type="protein sequence ID" value="GEP56001.1"/>
    <property type="molecule type" value="Genomic_DNA"/>
</dbReference>
<dbReference type="SUPFAM" id="SSF53850">
    <property type="entry name" value="Periplasmic binding protein-like II"/>
    <property type="match status" value="1"/>
</dbReference>
<dbReference type="PANTHER" id="PTHR42928:SF5">
    <property type="entry name" value="BLR1237 PROTEIN"/>
    <property type="match status" value="1"/>
</dbReference>
<evidence type="ECO:0000256" key="1">
    <source>
        <dbReference type="ARBA" id="ARBA00006987"/>
    </source>
</evidence>
<dbReference type="Gene3D" id="3.40.190.150">
    <property type="entry name" value="Bordetella uptake gene, domain 1"/>
    <property type="match status" value="1"/>
</dbReference>
<dbReference type="OrthoDB" id="9780943at2"/>
<evidence type="ECO:0000313" key="3">
    <source>
        <dbReference type="EMBL" id="GEP56001.1"/>
    </source>
</evidence>
<protein>
    <recommendedName>
        <fullName evidence="5">ABC transporter substrate-binding protein</fullName>
    </recommendedName>
</protein>
<name>A0A512NAQ7_9HYPH</name>
<dbReference type="Pfam" id="PF03401">
    <property type="entry name" value="TctC"/>
    <property type="match status" value="1"/>
</dbReference>
<dbReference type="PIRSF" id="PIRSF017082">
    <property type="entry name" value="YflP"/>
    <property type="match status" value="1"/>
</dbReference>
<keyword evidence="2" id="KW-0732">Signal</keyword>